<dbReference type="InterPro" id="IPR000436">
    <property type="entry name" value="Sushi_SCR_CCP_dom"/>
</dbReference>
<keyword evidence="2" id="KW-0768">Sushi</keyword>
<evidence type="ECO:0000256" key="1">
    <source>
        <dbReference type="ARBA" id="ARBA00023157"/>
    </source>
</evidence>
<accession>V4BLQ2</accession>
<comment type="caution">
    <text evidence="2">Lacks conserved residue(s) required for the propagation of feature annotation.</text>
</comment>
<name>V4BLQ2_LOTGI</name>
<dbReference type="Pfam" id="PF00084">
    <property type="entry name" value="Sushi"/>
    <property type="match status" value="1"/>
</dbReference>
<dbReference type="CTD" id="20239882"/>
<dbReference type="OrthoDB" id="10051774at2759"/>
<sequence length="170" mass="19286">MSVVKSLCLMFAILSAVDCSVTVDSYCPEPPTIPNGQIVGETKDTYVEDDKLMFQCDFNYTLNGKYGELTCTSGQIWLPSIHCQACWLFTFYSIPTYDINDLKYEGTEETCNEVCDQEDDCISASFYEGFCYRSFLIDDLIGTYKECEKACYDDDTFDPVVNDFAPDTQI</sequence>
<evidence type="ECO:0000256" key="2">
    <source>
        <dbReference type="PROSITE-ProRule" id="PRU00302"/>
    </source>
</evidence>
<dbReference type="GeneID" id="20239882"/>
<dbReference type="PROSITE" id="PS50923">
    <property type="entry name" value="SUSHI"/>
    <property type="match status" value="1"/>
</dbReference>
<evidence type="ECO:0000313" key="6">
    <source>
        <dbReference type="Proteomes" id="UP000030746"/>
    </source>
</evidence>
<feature type="domain" description="Sushi" evidence="4">
    <location>
        <begin position="25"/>
        <end position="85"/>
    </location>
</feature>
<feature type="chain" id="PRO_5004719641" description="Sushi domain-containing protein" evidence="3">
    <location>
        <begin position="20"/>
        <end position="170"/>
    </location>
</feature>
<dbReference type="HOGENOM" id="CLU_1572413_0_0_1"/>
<dbReference type="InterPro" id="IPR035976">
    <property type="entry name" value="Sushi/SCR/CCP_sf"/>
</dbReference>
<dbReference type="KEGG" id="lgi:LOTGIDRAFT_164986"/>
<protein>
    <recommendedName>
        <fullName evidence="4">Sushi domain-containing protein</fullName>
    </recommendedName>
</protein>
<dbReference type="Gene3D" id="2.10.70.10">
    <property type="entry name" value="Complement Module, domain 1"/>
    <property type="match status" value="1"/>
</dbReference>
<proteinExistence type="predicted"/>
<feature type="signal peptide" evidence="3">
    <location>
        <begin position="1"/>
        <end position="19"/>
    </location>
</feature>
<organism evidence="5 6">
    <name type="scientific">Lottia gigantea</name>
    <name type="common">Giant owl limpet</name>
    <dbReference type="NCBI Taxonomy" id="225164"/>
    <lineage>
        <taxon>Eukaryota</taxon>
        <taxon>Metazoa</taxon>
        <taxon>Spiralia</taxon>
        <taxon>Lophotrochozoa</taxon>
        <taxon>Mollusca</taxon>
        <taxon>Gastropoda</taxon>
        <taxon>Patellogastropoda</taxon>
        <taxon>Lottioidea</taxon>
        <taxon>Lottiidae</taxon>
        <taxon>Lottia</taxon>
    </lineage>
</organism>
<keyword evidence="3" id="KW-0732">Signal</keyword>
<evidence type="ECO:0000313" key="5">
    <source>
        <dbReference type="EMBL" id="ESO89684.1"/>
    </source>
</evidence>
<dbReference type="EMBL" id="KB202567">
    <property type="protein sequence ID" value="ESO89684.1"/>
    <property type="molecule type" value="Genomic_DNA"/>
</dbReference>
<reference evidence="5 6" key="1">
    <citation type="journal article" date="2013" name="Nature">
        <title>Insights into bilaterian evolution from three spiralian genomes.</title>
        <authorList>
            <person name="Simakov O."/>
            <person name="Marletaz F."/>
            <person name="Cho S.J."/>
            <person name="Edsinger-Gonzales E."/>
            <person name="Havlak P."/>
            <person name="Hellsten U."/>
            <person name="Kuo D.H."/>
            <person name="Larsson T."/>
            <person name="Lv J."/>
            <person name="Arendt D."/>
            <person name="Savage R."/>
            <person name="Osoegawa K."/>
            <person name="de Jong P."/>
            <person name="Grimwood J."/>
            <person name="Chapman J.A."/>
            <person name="Shapiro H."/>
            <person name="Aerts A."/>
            <person name="Otillar R.P."/>
            <person name="Terry A.Y."/>
            <person name="Boore J.L."/>
            <person name="Grigoriev I.V."/>
            <person name="Lindberg D.R."/>
            <person name="Seaver E.C."/>
            <person name="Weisblat D.A."/>
            <person name="Putnam N.H."/>
            <person name="Rokhsar D.S."/>
        </authorList>
    </citation>
    <scope>NUCLEOTIDE SEQUENCE [LARGE SCALE GENOMIC DNA]</scope>
</reference>
<dbReference type="SMART" id="SM00032">
    <property type="entry name" value="CCP"/>
    <property type="match status" value="1"/>
</dbReference>
<feature type="disulfide bond" evidence="2">
    <location>
        <begin position="56"/>
        <end position="83"/>
    </location>
</feature>
<dbReference type="RefSeq" id="XP_009059735.1">
    <property type="nucleotide sequence ID" value="XM_009061487.1"/>
</dbReference>
<keyword evidence="6" id="KW-1185">Reference proteome</keyword>
<dbReference type="AlphaFoldDB" id="V4BLQ2"/>
<keyword evidence="1 2" id="KW-1015">Disulfide bond</keyword>
<dbReference type="Proteomes" id="UP000030746">
    <property type="component" value="Unassembled WGS sequence"/>
</dbReference>
<evidence type="ECO:0000259" key="4">
    <source>
        <dbReference type="PROSITE" id="PS50923"/>
    </source>
</evidence>
<gene>
    <name evidence="5" type="ORF">LOTGIDRAFT_164986</name>
</gene>
<dbReference type="SUPFAM" id="SSF57535">
    <property type="entry name" value="Complement control module/SCR domain"/>
    <property type="match status" value="1"/>
</dbReference>
<dbReference type="CDD" id="cd00033">
    <property type="entry name" value="CCP"/>
    <property type="match status" value="1"/>
</dbReference>
<evidence type="ECO:0000256" key="3">
    <source>
        <dbReference type="SAM" id="SignalP"/>
    </source>
</evidence>